<dbReference type="GO" id="GO:0005759">
    <property type="term" value="C:mitochondrial matrix"/>
    <property type="evidence" value="ECO:0007669"/>
    <property type="project" value="TreeGrafter"/>
</dbReference>
<dbReference type="Gene3D" id="2.60.120.590">
    <property type="entry name" value="Alpha-ketoglutarate-dependent dioxygenase AlkB-like"/>
    <property type="match status" value="1"/>
</dbReference>
<protein>
    <submittedName>
        <fullName evidence="2">Alpha-ketoglutarate-dependent dioxygenase alkB homolog 7, mitochondrial</fullName>
    </submittedName>
</protein>
<comment type="cofactor">
    <cofactor evidence="1">
        <name>Fe(2+)</name>
        <dbReference type="ChEBI" id="CHEBI:29033"/>
    </cofactor>
</comment>
<dbReference type="GO" id="GO:0051213">
    <property type="term" value="F:dioxygenase activity"/>
    <property type="evidence" value="ECO:0007669"/>
    <property type="project" value="UniProtKB-KW"/>
</dbReference>
<dbReference type="SUPFAM" id="SSF51197">
    <property type="entry name" value="Clavaminate synthase-like"/>
    <property type="match status" value="1"/>
</dbReference>
<accession>A0A8D8TGX1</accession>
<dbReference type="PANTHER" id="PTHR21052:SF0">
    <property type="entry name" value="ALPHA-KETOGLUTARATE-DEPENDENT DIOXYGENASE ALKB HOMOLOG 7, MITOCHONDRIAL"/>
    <property type="match status" value="1"/>
</dbReference>
<dbReference type="GO" id="GO:0006631">
    <property type="term" value="P:fatty acid metabolic process"/>
    <property type="evidence" value="ECO:0007669"/>
    <property type="project" value="TreeGrafter"/>
</dbReference>
<reference evidence="2" key="1">
    <citation type="submission" date="2021-05" db="EMBL/GenBank/DDBJ databases">
        <authorList>
            <person name="Alioto T."/>
            <person name="Alioto T."/>
            <person name="Gomez Garrido J."/>
        </authorList>
    </citation>
    <scope>NUCLEOTIDE SEQUENCE</scope>
</reference>
<keyword evidence="2" id="KW-0560">Oxidoreductase</keyword>
<dbReference type="InterPro" id="IPR032870">
    <property type="entry name" value="ALKBH7-like"/>
</dbReference>
<evidence type="ECO:0000256" key="1">
    <source>
        <dbReference type="ARBA" id="ARBA00001954"/>
    </source>
</evidence>
<dbReference type="AlphaFoldDB" id="A0A8D8TGX1"/>
<name>A0A8D8TGX1_9HEMI</name>
<evidence type="ECO:0000313" key="2">
    <source>
        <dbReference type="EMBL" id="CAG6685882.1"/>
    </source>
</evidence>
<dbReference type="InterPro" id="IPR037151">
    <property type="entry name" value="AlkB-like_sf"/>
</dbReference>
<dbReference type="PANTHER" id="PTHR21052">
    <property type="entry name" value="SPERMATOGENESIS ASSOCIATED 11-RELATED"/>
    <property type="match status" value="1"/>
</dbReference>
<organism evidence="2">
    <name type="scientific">Cacopsylla melanoneura</name>
    <dbReference type="NCBI Taxonomy" id="428564"/>
    <lineage>
        <taxon>Eukaryota</taxon>
        <taxon>Metazoa</taxon>
        <taxon>Ecdysozoa</taxon>
        <taxon>Arthropoda</taxon>
        <taxon>Hexapoda</taxon>
        <taxon>Insecta</taxon>
        <taxon>Pterygota</taxon>
        <taxon>Neoptera</taxon>
        <taxon>Paraneoptera</taxon>
        <taxon>Hemiptera</taxon>
        <taxon>Sternorrhyncha</taxon>
        <taxon>Psylloidea</taxon>
        <taxon>Psyllidae</taxon>
        <taxon>Psyllinae</taxon>
        <taxon>Cacopsylla</taxon>
    </lineage>
</organism>
<dbReference type="EMBL" id="HBUF01273863">
    <property type="protein sequence ID" value="CAG6685880.1"/>
    <property type="molecule type" value="Transcribed_RNA"/>
</dbReference>
<proteinExistence type="predicted"/>
<dbReference type="EMBL" id="HBUF01273864">
    <property type="protein sequence ID" value="CAG6685882.1"/>
    <property type="molecule type" value="Transcribed_RNA"/>
</dbReference>
<dbReference type="GO" id="GO:0006974">
    <property type="term" value="P:DNA damage response"/>
    <property type="evidence" value="ECO:0007669"/>
    <property type="project" value="InterPro"/>
</dbReference>
<keyword evidence="2" id="KW-0223">Dioxygenase</keyword>
<sequence>MRMRHIIHPLELCLNITRVTNPSVVCRHIRSQSLCYPVCSYSTPSTTSHIFNAHCDDTLKKSILANMLVYNDFLSVEDEQSLLQEINQFIKRQRYEYDHWDDAIHGFRETERSKWNEQNSKIIERVQNLAFASDVTPIQYVHVLDLEEKGYIKAHVDSVRFCGNTIAGLSLVSDSVMKLVDEETKTEEVLVLLKQRSLYVMKDVARYKFTHEVLPNEKSYFGDLFVPRGRRISVICRNTPDPSLIDSSNDGSDGNPYAR</sequence>